<evidence type="ECO:0000256" key="4">
    <source>
        <dbReference type="RuleBase" id="RU361187"/>
    </source>
</evidence>
<dbReference type="AlphaFoldDB" id="A0A9X2KCP0"/>
<gene>
    <name evidence="6" type="ORF">BJ978_002490</name>
</gene>
<name>A0A9X2KCP0_9MICO</name>
<dbReference type="Pfam" id="PF04616">
    <property type="entry name" value="Glyco_hydro_43"/>
    <property type="match status" value="1"/>
</dbReference>
<dbReference type="CDD" id="cd18826">
    <property type="entry name" value="GH43_CtGH43-like"/>
    <property type="match status" value="1"/>
</dbReference>
<dbReference type="Proteomes" id="UP001139722">
    <property type="component" value="Unassembled WGS sequence"/>
</dbReference>
<dbReference type="RefSeq" id="WP_156998020.1">
    <property type="nucleotide sequence ID" value="NZ_BAAANU010000003.1"/>
</dbReference>
<comment type="caution">
    <text evidence="6">The sequence shown here is derived from an EMBL/GenBank/DDBJ whole genome shotgun (WGS) entry which is preliminary data.</text>
</comment>
<dbReference type="OrthoDB" id="231241at2"/>
<protein>
    <recommendedName>
        <fullName evidence="8">Glycosyl hydrolases family 43</fullName>
    </recommendedName>
</protein>
<organism evidence="6 7">
    <name type="scientific">Agromyces terreus</name>
    <dbReference type="NCBI Taxonomy" id="424795"/>
    <lineage>
        <taxon>Bacteria</taxon>
        <taxon>Bacillati</taxon>
        <taxon>Actinomycetota</taxon>
        <taxon>Actinomycetes</taxon>
        <taxon>Micrococcales</taxon>
        <taxon>Microbacteriaceae</taxon>
        <taxon>Agromyces</taxon>
    </lineage>
</organism>
<feature type="region of interest" description="Disordered" evidence="5">
    <location>
        <begin position="1"/>
        <end position="30"/>
    </location>
</feature>
<evidence type="ECO:0000256" key="1">
    <source>
        <dbReference type="ARBA" id="ARBA00009865"/>
    </source>
</evidence>
<dbReference type="EMBL" id="JAMZDY010000001">
    <property type="protein sequence ID" value="MCP2371814.1"/>
    <property type="molecule type" value="Genomic_DNA"/>
</dbReference>
<evidence type="ECO:0000256" key="3">
    <source>
        <dbReference type="ARBA" id="ARBA00023295"/>
    </source>
</evidence>
<dbReference type="PANTHER" id="PTHR22925:SF3">
    <property type="entry name" value="GLYCOSYL HYDROLASE FAMILY PROTEIN 43"/>
    <property type="match status" value="1"/>
</dbReference>
<dbReference type="InterPro" id="IPR006710">
    <property type="entry name" value="Glyco_hydro_43"/>
</dbReference>
<evidence type="ECO:0000313" key="7">
    <source>
        <dbReference type="Proteomes" id="UP001139722"/>
    </source>
</evidence>
<keyword evidence="3 4" id="KW-0326">Glycosidase</keyword>
<keyword evidence="7" id="KW-1185">Reference proteome</keyword>
<evidence type="ECO:0000256" key="5">
    <source>
        <dbReference type="SAM" id="MobiDB-lite"/>
    </source>
</evidence>
<dbReference type="SUPFAM" id="SSF75005">
    <property type="entry name" value="Arabinanase/levansucrase/invertase"/>
    <property type="match status" value="1"/>
</dbReference>
<proteinExistence type="inferred from homology"/>
<accession>A0A9X2KCP0</accession>
<feature type="compositionally biased region" description="Low complexity" evidence="5">
    <location>
        <begin position="1"/>
        <end position="18"/>
    </location>
</feature>
<evidence type="ECO:0000256" key="2">
    <source>
        <dbReference type="ARBA" id="ARBA00022801"/>
    </source>
</evidence>
<evidence type="ECO:0008006" key="8">
    <source>
        <dbReference type="Google" id="ProtNLM"/>
    </source>
</evidence>
<dbReference type="GO" id="GO:0004553">
    <property type="term" value="F:hydrolase activity, hydrolyzing O-glycosyl compounds"/>
    <property type="evidence" value="ECO:0007669"/>
    <property type="project" value="InterPro"/>
</dbReference>
<comment type="similarity">
    <text evidence="1 4">Belongs to the glycosyl hydrolase 43 family.</text>
</comment>
<dbReference type="InterPro" id="IPR023296">
    <property type="entry name" value="Glyco_hydro_beta-prop_sf"/>
</dbReference>
<reference evidence="6" key="1">
    <citation type="submission" date="2022-06" db="EMBL/GenBank/DDBJ databases">
        <title>Sequencing the genomes of 1000 actinobacteria strains.</title>
        <authorList>
            <person name="Klenk H.-P."/>
        </authorList>
    </citation>
    <scope>NUCLEOTIDE SEQUENCE</scope>
    <source>
        <strain evidence="6">DSM 22016</strain>
    </source>
</reference>
<evidence type="ECO:0000313" key="6">
    <source>
        <dbReference type="EMBL" id="MCP2371814.1"/>
    </source>
</evidence>
<dbReference type="PANTHER" id="PTHR22925">
    <property type="entry name" value="GLYCOSYL HYDROLASE 43 FAMILY MEMBER"/>
    <property type="match status" value="1"/>
</dbReference>
<keyword evidence="2 4" id="KW-0378">Hydrolase</keyword>
<dbReference type="GO" id="GO:0005975">
    <property type="term" value="P:carbohydrate metabolic process"/>
    <property type="evidence" value="ECO:0007669"/>
    <property type="project" value="InterPro"/>
</dbReference>
<dbReference type="Gene3D" id="2.115.10.20">
    <property type="entry name" value="Glycosyl hydrolase domain, family 43"/>
    <property type="match status" value="1"/>
</dbReference>
<sequence>MTNEQQTAPTEQTEQTVQADQAEQTERQTAIRPGQVWLDTKGERIQAHGGSIFTLPDGTFVWYGENKEHTTPGSGNWHWGVRAYTSTDLVNWDDRGLIIPPVLDDPASPLHPAQKMDRPHILFNEATGKYVCWLKIMGEDEQATQASTVLVADDLLGPYEIVRTGLRPLGMDAGDFDLTVDPADGTAYYVFEKVHTDVVVAELTDDYTDVSGQHSVHFHHSGPPFNREAPAHFTRDGRHYLVTSSTTGYFPNPSEFASADGMHGPWTVLGDAHPGDETRTSYRSQISSVFKHPGKQDLYIALADRWLPELPDDLPNVFDAIAARMQGAPRPPGAENLAAVMSLASGENTAIADYVWLPIRFDGDIPTIEWLDEWSPEDYA</sequence>